<organism evidence="1 2">
    <name type="scientific">Sphagnum jensenii</name>
    <dbReference type="NCBI Taxonomy" id="128206"/>
    <lineage>
        <taxon>Eukaryota</taxon>
        <taxon>Viridiplantae</taxon>
        <taxon>Streptophyta</taxon>
        <taxon>Embryophyta</taxon>
        <taxon>Bryophyta</taxon>
        <taxon>Sphagnophytina</taxon>
        <taxon>Sphagnopsida</taxon>
        <taxon>Sphagnales</taxon>
        <taxon>Sphagnaceae</taxon>
        <taxon>Sphagnum</taxon>
    </lineage>
</organism>
<keyword evidence="2" id="KW-1185">Reference proteome</keyword>
<name>A0ABP1ANU9_9BRYO</name>
<dbReference type="Proteomes" id="UP001497522">
    <property type="component" value="Chromosome 14"/>
</dbReference>
<gene>
    <name evidence="1" type="ORF">CSSPJE1EN2_LOCUS7243</name>
</gene>
<evidence type="ECO:0000313" key="2">
    <source>
        <dbReference type="Proteomes" id="UP001497522"/>
    </source>
</evidence>
<dbReference type="EMBL" id="OZ023715">
    <property type="protein sequence ID" value="CAK9864248.1"/>
    <property type="molecule type" value="Genomic_DNA"/>
</dbReference>
<protein>
    <submittedName>
        <fullName evidence="1">Uncharacterized protein</fullName>
    </submittedName>
</protein>
<accession>A0ABP1ANU9</accession>
<reference evidence="1" key="1">
    <citation type="submission" date="2024-03" db="EMBL/GenBank/DDBJ databases">
        <authorList>
            <consortium name="ELIXIR-Norway"/>
            <consortium name="Elixir Norway"/>
        </authorList>
    </citation>
    <scope>NUCLEOTIDE SEQUENCE</scope>
</reference>
<proteinExistence type="predicted"/>
<evidence type="ECO:0000313" key="1">
    <source>
        <dbReference type="EMBL" id="CAK9864248.1"/>
    </source>
</evidence>
<sequence>MRSGLFGRTTLRFQDGTAISPIRRCILNGICYGNGEAELLDSHKFCGSFRVKCASGHGKIVLRFHDGTVIFSHSPMHFEWNMLREWRSGTVGFAAHSVMKCGSGQGNIPVRFHDGAVIFSQSLIQSNGICGGNGEAELVLTVVWWIPCEICKCEAEYTAPVPLWKCQLLQFSDAL</sequence>